<dbReference type="CDD" id="cd00082">
    <property type="entry name" value="HisKA"/>
    <property type="match status" value="1"/>
</dbReference>
<dbReference type="InterPro" id="IPR003594">
    <property type="entry name" value="HATPase_dom"/>
</dbReference>
<dbReference type="InterPro" id="IPR050351">
    <property type="entry name" value="BphY/WalK/GraS-like"/>
</dbReference>
<dbReference type="SUPFAM" id="SSF55874">
    <property type="entry name" value="ATPase domain of HSP90 chaperone/DNA topoisomerase II/histidine kinase"/>
    <property type="match status" value="1"/>
</dbReference>
<accession>A0A430APR7</accession>
<evidence type="ECO:0000313" key="14">
    <source>
        <dbReference type="EMBL" id="RSU10121.1"/>
    </source>
</evidence>
<dbReference type="PROSITE" id="PS50109">
    <property type="entry name" value="HIS_KIN"/>
    <property type="match status" value="1"/>
</dbReference>
<evidence type="ECO:0000313" key="15">
    <source>
        <dbReference type="Proteomes" id="UP000286773"/>
    </source>
</evidence>
<dbReference type="PANTHER" id="PTHR45453">
    <property type="entry name" value="PHOSPHATE REGULON SENSOR PROTEIN PHOR"/>
    <property type="match status" value="1"/>
</dbReference>
<protein>
    <recommendedName>
        <fullName evidence="3">histidine kinase</fullName>
        <ecNumber evidence="3">2.7.13.3</ecNumber>
    </recommendedName>
</protein>
<dbReference type="InterPro" id="IPR036890">
    <property type="entry name" value="HATPase_C_sf"/>
</dbReference>
<feature type="transmembrane region" description="Helical" evidence="12">
    <location>
        <begin position="42"/>
        <end position="61"/>
    </location>
</feature>
<keyword evidence="11 12" id="KW-0472">Membrane</keyword>
<reference evidence="14 15" key="1">
    <citation type="submission" date="2017-05" db="EMBL/GenBank/DDBJ databases">
        <title>Vagococcus spp. assemblies.</title>
        <authorList>
            <person name="Gulvik C.A."/>
        </authorList>
    </citation>
    <scope>NUCLEOTIDE SEQUENCE [LARGE SCALE GENOMIC DNA]</scope>
    <source>
        <strain evidence="14 15">LMG 24798</strain>
    </source>
</reference>
<evidence type="ECO:0000256" key="10">
    <source>
        <dbReference type="ARBA" id="ARBA00023012"/>
    </source>
</evidence>
<keyword evidence="15" id="KW-1185">Reference proteome</keyword>
<keyword evidence="4" id="KW-1003">Cell membrane</keyword>
<dbReference type="SMART" id="SM00387">
    <property type="entry name" value="HATPase_c"/>
    <property type="match status" value="1"/>
</dbReference>
<dbReference type="SMART" id="SM00388">
    <property type="entry name" value="HisKA"/>
    <property type="match status" value="1"/>
</dbReference>
<feature type="transmembrane region" description="Helical" evidence="12">
    <location>
        <begin position="12"/>
        <end position="30"/>
    </location>
</feature>
<evidence type="ECO:0000256" key="3">
    <source>
        <dbReference type="ARBA" id="ARBA00012438"/>
    </source>
</evidence>
<dbReference type="EC" id="2.7.13.3" evidence="3"/>
<evidence type="ECO:0000256" key="2">
    <source>
        <dbReference type="ARBA" id="ARBA00004651"/>
    </source>
</evidence>
<dbReference type="GO" id="GO:0005886">
    <property type="term" value="C:plasma membrane"/>
    <property type="evidence" value="ECO:0007669"/>
    <property type="project" value="UniProtKB-SubCell"/>
</dbReference>
<dbReference type="GO" id="GO:0004721">
    <property type="term" value="F:phosphoprotein phosphatase activity"/>
    <property type="evidence" value="ECO:0007669"/>
    <property type="project" value="TreeGrafter"/>
</dbReference>
<name>A0A430APR7_9ENTE</name>
<dbReference type="AlphaFoldDB" id="A0A430APR7"/>
<dbReference type="Pfam" id="PF02518">
    <property type="entry name" value="HATPase_c"/>
    <property type="match status" value="1"/>
</dbReference>
<dbReference type="InterPro" id="IPR005467">
    <property type="entry name" value="His_kinase_dom"/>
</dbReference>
<evidence type="ECO:0000256" key="4">
    <source>
        <dbReference type="ARBA" id="ARBA00022475"/>
    </source>
</evidence>
<proteinExistence type="predicted"/>
<comment type="caution">
    <text evidence="14">The sequence shown here is derived from an EMBL/GenBank/DDBJ whole genome shotgun (WGS) entry which is preliminary data.</text>
</comment>
<keyword evidence="6" id="KW-0808">Transferase</keyword>
<evidence type="ECO:0000256" key="9">
    <source>
        <dbReference type="ARBA" id="ARBA00022989"/>
    </source>
</evidence>
<dbReference type="PANTHER" id="PTHR45453:SF2">
    <property type="entry name" value="HISTIDINE KINASE"/>
    <property type="match status" value="1"/>
</dbReference>
<dbReference type="RefSeq" id="WP_126814440.1">
    <property type="nucleotide sequence ID" value="NZ_NGKC01000014.1"/>
</dbReference>
<gene>
    <name evidence="14" type="ORF">CBF27_11405</name>
</gene>
<dbReference type="Gene3D" id="1.10.287.130">
    <property type="match status" value="1"/>
</dbReference>
<dbReference type="PRINTS" id="PR00344">
    <property type="entry name" value="BCTRLSENSOR"/>
</dbReference>
<dbReference type="InterPro" id="IPR003661">
    <property type="entry name" value="HisK_dim/P_dom"/>
</dbReference>
<dbReference type="Proteomes" id="UP000286773">
    <property type="component" value="Unassembled WGS sequence"/>
</dbReference>
<dbReference type="InterPro" id="IPR004358">
    <property type="entry name" value="Sig_transdc_His_kin-like_C"/>
</dbReference>
<evidence type="ECO:0000256" key="12">
    <source>
        <dbReference type="SAM" id="Phobius"/>
    </source>
</evidence>
<evidence type="ECO:0000256" key="1">
    <source>
        <dbReference type="ARBA" id="ARBA00000085"/>
    </source>
</evidence>
<comment type="subcellular location">
    <subcellularLocation>
        <location evidence="2">Cell membrane</location>
        <topology evidence="2">Multi-pass membrane protein</topology>
    </subcellularLocation>
</comment>
<evidence type="ECO:0000256" key="7">
    <source>
        <dbReference type="ARBA" id="ARBA00022692"/>
    </source>
</evidence>
<dbReference type="EMBL" id="NGKC01000014">
    <property type="protein sequence ID" value="RSU10121.1"/>
    <property type="molecule type" value="Genomic_DNA"/>
</dbReference>
<dbReference type="InterPro" id="IPR036097">
    <property type="entry name" value="HisK_dim/P_sf"/>
</dbReference>
<organism evidence="14 15">
    <name type="scientific">Vagococcus acidifermentans</name>
    <dbReference type="NCBI Taxonomy" id="564710"/>
    <lineage>
        <taxon>Bacteria</taxon>
        <taxon>Bacillati</taxon>
        <taxon>Bacillota</taxon>
        <taxon>Bacilli</taxon>
        <taxon>Lactobacillales</taxon>
        <taxon>Enterococcaceae</taxon>
        <taxon>Vagococcus</taxon>
    </lineage>
</organism>
<sequence>MTFRNYLKDQISLLLLWLLLVLLAALFFWLTPQAAVDAGNMLYLFLLGTTLMLLYLALRYIQQKNWWQQLELDDTDAADIAPQLKGARSAEKQLFQDYVNQLLTEQQAALNRLENASNEQRDYIDGWVHDIKVPLASLNLLLEDIEPDISETRFNQLQETIQHIDDYVEQVMYYSRLDSFSRDYLIRSYSLKKIVQKAVRHSSHYFIQKNLQFNLLGDDYDVLTDEKWLSFILHQLINNAIKYTADGGSITIALSKNERGVWLSVADTGIGIPREDLRRVFDKGFTGYNGRFAETSSTGLGLYLAKSLLQKMGHRIMVDSEVGKGTTFQILFPPLAYYAETDEIFMLK</sequence>
<evidence type="ECO:0000256" key="11">
    <source>
        <dbReference type="ARBA" id="ARBA00023136"/>
    </source>
</evidence>
<evidence type="ECO:0000256" key="5">
    <source>
        <dbReference type="ARBA" id="ARBA00022553"/>
    </source>
</evidence>
<keyword evidence="9 12" id="KW-1133">Transmembrane helix</keyword>
<keyword evidence="7 12" id="KW-0812">Transmembrane</keyword>
<evidence type="ECO:0000256" key="6">
    <source>
        <dbReference type="ARBA" id="ARBA00022679"/>
    </source>
</evidence>
<evidence type="ECO:0000256" key="8">
    <source>
        <dbReference type="ARBA" id="ARBA00022777"/>
    </source>
</evidence>
<comment type="catalytic activity">
    <reaction evidence="1">
        <text>ATP + protein L-histidine = ADP + protein N-phospho-L-histidine.</text>
        <dbReference type="EC" id="2.7.13.3"/>
    </reaction>
</comment>
<dbReference type="SUPFAM" id="SSF47384">
    <property type="entry name" value="Homodimeric domain of signal transducing histidine kinase"/>
    <property type="match status" value="1"/>
</dbReference>
<evidence type="ECO:0000259" key="13">
    <source>
        <dbReference type="PROSITE" id="PS50109"/>
    </source>
</evidence>
<dbReference type="GO" id="GO:0000155">
    <property type="term" value="F:phosphorelay sensor kinase activity"/>
    <property type="evidence" value="ECO:0007669"/>
    <property type="project" value="InterPro"/>
</dbReference>
<keyword evidence="10" id="KW-0902">Two-component regulatory system</keyword>
<dbReference type="GO" id="GO:0016036">
    <property type="term" value="P:cellular response to phosphate starvation"/>
    <property type="evidence" value="ECO:0007669"/>
    <property type="project" value="TreeGrafter"/>
</dbReference>
<keyword evidence="5" id="KW-0597">Phosphoprotein</keyword>
<dbReference type="Gene3D" id="3.30.565.10">
    <property type="entry name" value="Histidine kinase-like ATPase, C-terminal domain"/>
    <property type="match status" value="1"/>
</dbReference>
<dbReference type="OrthoDB" id="9780487at2"/>
<feature type="domain" description="Histidine kinase" evidence="13">
    <location>
        <begin position="126"/>
        <end position="336"/>
    </location>
</feature>
<keyword evidence="8 14" id="KW-0418">Kinase</keyword>